<keyword evidence="7" id="KW-0735">Signal-anchor</keyword>
<evidence type="ECO:0000256" key="10">
    <source>
        <dbReference type="ARBA" id="ARBA00023136"/>
    </source>
</evidence>
<dbReference type="PANTHER" id="PTHR48438:SF1">
    <property type="entry name" value="ALPHA-(1,3)-FUCOSYLTRANSFERASE C-RELATED"/>
    <property type="match status" value="1"/>
</dbReference>
<keyword evidence="6 12" id="KW-0812">Transmembrane</keyword>
<reference evidence="15" key="1">
    <citation type="journal article" date="2016" name="Insect Biochem. Mol. Biol.">
        <title>Multifaceted biological insights from a draft genome sequence of the tobacco hornworm moth, Manduca sexta.</title>
        <authorList>
            <person name="Kanost M.R."/>
            <person name="Arrese E.L."/>
            <person name="Cao X."/>
            <person name="Chen Y.R."/>
            <person name="Chellapilla S."/>
            <person name="Goldsmith M.R."/>
            <person name="Grosse-Wilde E."/>
            <person name="Heckel D.G."/>
            <person name="Herndon N."/>
            <person name="Jiang H."/>
            <person name="Papanicolaou A."/>
            <person name="Qu J."/>
            <person name="Soulages J.L."/>
            <person name="Vogel H."/>
            <person name="Walters J."/>
            <person name="Waterhouse R.M."/>
            <person name="Ahn S.J."/>
            <person name="Almeida F.C."/>
            <person name="An C."/>
            <person name="Aqrawi P."/>
            <person name="Bretschneider A."/>
            <person name="Bryant W.B."/>
            <person name="Bucks S."/>
            <person name="Chao H."/>
            <person name="Chevignon G."/>
            <person name="Christen J.M."/>
            <person name="Clarke D.F."/>
            <person name="Dittmer N.T."/>
            <person name="Ferguson L.C.F."/>
            <person name="Garavelou S."/>
            <person name="Gordon K.H.J."/>
            <person name="Gunaratna R.T."/>
            <person name="Han Y."/>
            <person name="Hauser F."/>
            <person name="He Y."/>
            <person name="Heidel-Fischer H."/>
            <person name="Hirsh A."/>
            <person name="Hu Y."/>
            <person name="Jiang H."/>
            <person name="Kalra D."/>
            <person name="Klinner C."/>
            <person name="Konig C."/>
            <person name="Kovar C."/>
            <person name="Kroll A.R."/>
            <person name="Kuwar S.S."/>
            <person name="Lee S.L."/>
            <person name="Lehman R."/>
            <person name="Li K."/>
            <person name="Li Z."/>
            <person name="Liang H."/>
            <person name="Lovelace S."/>
            <person name="Lu Z."/>
            <person name="Mansfield J.H."/>
            <person name="McCulloch K.J."/>
            <person name="Mathew T."/>
            <person name="Morton B."/>
            <person name="Muzny D.M."/>
            <person name="Neunemann D."/>
            <person name="Ongeri F."/>
            <person name="Pauchet Y."/>
            <person name="Pu L.L."/>
            <person name="Pyrousis I."/>
            <person name="Rao X.J."/>
            <person name="Redding A."/>
            <person name="Roesel C."/>
            <person name="Sanchez-Gracia A."/>
            <person name="Schaack S."/>
            <person name="Shukla A."/>
            <person name="Tetreau G."/>
            <person name="Wang Y."/>
            <person name="Xiong G.H."/>
            <person name="Traut W."/>
            <person name="Walsh T.K."/>
            <person name="Worley K.C."/>
            <person name="Wu D."/>
            <person name="Wu W."/>
            <person name="Wu Y.Q."/>
            <person name="Zhang X."/>
            <person name="Zou Z."/>
            <person name="Zucker H."/>
            <person name="Briscoe A.D."/>
            <person name="Burmester T."/>
            <person name="Clem R.J."/>
            <person name="Feyereisen R."/>
            <person name="Grimmelikhuijzen C.J.P."/>
            <person name="Hamodrakas S.J."/>
            <person name="Hansson B.S."/>
            <person name="Huguet E."/>
            <person name="Jermiin L.S."/>
            <person name="Lan Q."/>
            <person name="Lehman H.K."/>
            <person name="Lorenzen M."/>
            <person name="Merzendorfer H."/>
            <person name="Michalopoulos I."/>
            <person name="Morton D.B."/>
            <person name="Muthukrishnan S."/>
            <person name="Oakeshott J.G."/>
            <person name="Palmer W."/>
            <person name="Park Y."/>
            <person name="Passarelli A.L."/>
            <person name="Rozas J."/>
            <person name="Schwartz L.M."/>
            <person name="Smith W."/>
            <person name="Southgate A."/>
            <person name="Vilcinskas A."/>
            <person name="Vogt R."/>
            <person name="Wang P."/>
            <person name="Werren J."/>
            <person name="Yu X.Q."/>
            <person name="Zhou J.J."/>
            <person name="Brown S.J."/>
            <person name="Scherer S.E."/>
            <person name="Richards S."/>
            <person name="Blissard G.W."/>
        </authorList>
    </citation>
    <scope>NUCLEOTIDE SEQUENCE</scope>
</reference>
<comment type="pathway">
    <text evidence="2">Protein modification; protein glycosylation.</text>
</comment>
<comment type="subcellular location">
    <subcellularLocation>
        <location evidence="1 12">Golgi apparatus</location>
        <location evidence="1 12">Golgi stack membrane</location>
        <topology evidence="1 12">Single-pass type II membrane protein</topology>
    </subcellularLocation>
</comment>
<evidence type="ECO:0000256" key="4">
    <source>
        <dbReference type="ARBA" id="ARBA00022676"/>
    </source>
</evidence>
<proteinExistence type="inferred from homology"/>
<keyword evidence="11" id="KW-0325">Glycoprotein</keyword>
<comment type="caution">
    <text evidence="15">The sequence shown here is derived from an EMBL/GenBank/DDBJ whole genome shotgun (WGS) entry which is preliminary data.</text>
</comment>
<evidence type="ECO:0000256" key="5">
    <source>
        <dbReference type="ARBA" id="ARBA00022679"/>
    </source>
</evidence>
<evidence type="ECO:0000259" key="13">
    <source>
        <dbReference type="Pfam" id="PF00852"/>
    </source>
</evidence>
<dbReference type="SUPFAM" id="SSF53756">
    <property type="entry name" value="UDP-Glycosyltransferase/glycogen phosphorylase"/>
    <property type="match status" value="1"/>
</dbReference>
<feature type="domain" description="Fucosyltransferase C-terminal" evidence="13">
    <location>
        <begin position="235"/>
        <end position="408"/>
    </location>
</feature>
<sequence>MIPKQYLFYSLGGFVIFFMFIMWTTSDYRNQAISLKTSLNFKPVYNEILNNNFELANKNTGIVNNDTEILNNTEGITTPKEDPMKYILIWTLPRRDPLMYLGEGQGVFIRKKCPVNNCYVTTNHSFKKLTDFDVLLFNLKELNDNLKPNLPPERSPHQIYVFESIESSDYYPLCAGWFDNYFNLTWTYKLDSDIYYGYMIIRNKQGEIIGPNAVMHWEKLENMDPVDDKIKEKLKYKNKAAAWIVSNCNAPSGRDEFVRQVQKELKQYGLIVDIYGNCGKIKCARNIMPRCLATVEREYYFYFSFENSFADDYVTEKLLSALNHYTVPVVFGIANYTRFMPDGIYLNAKELGAKELAKQMSEIINDKERYYNFFKWHNHYSYHDLEEVPETDYHCKLCEKVNSKEVTEGVNVHAHIREWWNPKKIRPGGCSHGMWP</sequence>
<dbReference type="Pfam" id="PF17039">
    <property type="entry name" value="Glyco_tran_10_N"/>
    <property type="match status" value="1"/>
</dbReference>
<comment type="similarity">
    <text evidence="3 12">Belongs to the glycosyltransferase 10 family.</text>
</comment>
<dbReference type="Proteomes" id="UP000791440">
    <property type="component" value="Unassembled WGS sequence"/>
</dbReference>
<evidence type="ECO:0000256" key="1">
    <source>
        <dbReference type="ARBA" id="ARBA00004447"/>
    </source>
</evidence>
<evidence type="ECO:0000256" key="2">
    <source>
        <dbReference type="ARBA" id="ARBA00004922"/>
    </source>
</evidence>
<gene>
    <name evidence="15" type="ORF">O3G_MSEX006494</name>
</gene>
<keyword evidence="9 12" id="KW-0333">Golgi apparatus</keyword>
<evidence type="ECO:0000256" key="11">
    <source>
        <dbReference type="ARBA" id="ARBA00023180"/>
    </source>
</evidence>
<protein>
    <recommendedName>
        <fullName evidence="12">Fucosyltransferase</fullName>
        <ecNumber evidence="12">2.4.1.-</ecNumber>
    </recommendedName>
</protein>
<evidence type="ECO:0000313" key="15">
    <source>
        <dbReference type="EMBL" id="KAG6450279.1"/>
    </source>
</evidence>
<name>A0A921Z4M1_MANSE</name>
<evidence type="ECO:0000256" key="3">
    <source>
        <dbReference type="ARBA" id="ARBA00008919"/>
    </source>
</evidence>
<evidence type="ECO:0000256" key="12">
    <source>
        <dbReference type="RuleBase" id="RU003832"/>
    </source>
</evidence>
<dbReference type="GO" id="GO:0008417">
    <property type="term" value="F:fucosyltransferase activity"/>
    <property type="evidence" value="ECO:0007669"/>
    <property type="project" value="InterPro"/>
</dbReference>
<dbReference type="GO" id="GO:0032580">
    <property type="term" value="C:Golgi cisterna membrane"/>
    <property type="evidence" value="ECO:0007669"/>
    <property type="project" value="UniProtKB-SubCell"/>
</dbReference>
<dbReference type="AlphaFoldDB" id="A0A921Z4M1"/>
<keyword evidence="5 12" id="KW-0808">Transferase</keyword>
<dbReference type="InterPro" id="IPR038577">
    <property type="entry name" value="GT10-like_C_sf"/>
</dbReference>
<reference evidence="15" key="2">
    <citation type="submission" date="2020-12" db="EMBL/GenBank/DDBJ databases">
        <authorList>
            <person name="Kanost M."/>
        </authorList>
    </citation>
    <scope>NUCLEOTIDE SEQUENCE</scope>
</reference>
<evidence type="ECO:0000256" key="8">
    <source>
        <dbReference type="ARBA" id="ARBA00022989"/>
    </source>
</evidence>
<organism evidence="15 16">
    <name type="scientific">Manduca sexta</name>
    <name type="common">Tobacco hawkmoth</name>
    <name type="synonym">Tobacco hornworm</name>
    <dbReference type="NCBI Taxonomy" id="7130"/>
    <lineage>
        <taxon>Eukaryota</taxon>
        <taxon>Metazoa</taxon>
        <taxon>Ecdysozoa</taxon>
        <taxon>Arthropoda</taxon>
        <taxon>Hexapoda</taxon>
        <taxon>Insecta</taxon>
        <taxon>Pterygota</taxon>
        <taxon>Neoptera</taxon>
        <taxon>Endopterygota</taxon>
        <taxon>Lepidoptera</taxon>
        <taxon>Glossata</taxon>
        <taxon>Ditrysia</taxon>
        <taxon>Bombycoidea</taxon>
        <taxon>Sphingidae</taxon>
        <taxon>Sphinginae</taxon>
        <taxon>Sphingini</taxon>
        <taxon>Manduca</taxon>
    </lineage>
</organism>
<keyword evidence="8 12" id="KW-1133">Transmembrane helix</keyword>
<dbReference type="Pfam" id="PF00852">
    <property type="entry name" value="Glyco_transf_10"/>
    <property type="match status" value="1"/>
</dbReference>
<dbReference type="PANTHER" id="PTHR48438">
    <property type="entry name" value="ALPHA-(1,3)-FUCOSYLTRANSFERASE C-RELATED"/>
    <property type="match status" value="1"/>
</dbReference>
<dbReference type="EMBL" id="JH668385">
    <property type="protein sequence ID" value="KAG6450279.1"/>
    <property type="molecule type" value="Genomic_DNA"/>
</dbReference>
<feature type="transmembrane region" description="Helical" evidence="12">
    <location>
        <begin position="6"/>
        <end position="26"/>
    </location>
</feature>
<dbReference type="Gene3D" id="3.40.50.11660">
    <property type="entry name" value="Glycosyl transferase family 10, C-terminal domain"/>
    <property type="match status" value="1"/>
</dbReference>
<dbReference type="InterPro" id="IPR031481">
    <property type="entry name" value="Glyco_tran_10_N"/>
</dbReference>
<evidence type="ECO:0000256" key="9">
    <source>
        <dbReference type="ARBA" id="ARBA00023034"/>
    </source>
</evidence>
<evidence type="ECO:0000313" key="16">
    <source>
        <dbReference type="Proteomes" id="UP000791440"/>
    </source>
</evidence>
<keyword evidence="16" id="KW-1185">Reference proteome</keyword>
<evidence type="ECO:0000256" key="7">
    <source>
        <dbReference type="ARBA" id="ARBA00022968"/>
    </source>
</evidence>
<feature type="domain" description="Fucosyltransferase N-terminal" evidence="14">
    <location>
        <begin position="84"/>
        <end position="198"/>
    </location>
</feature>
<keyword evidence="10 12" id="KW-0472">Membrane</keyword>
<evidence type="ECO:0000256" key="6">
    <source>
        <dbReference type="ARBA" id="ARBA00022692"/>
    </source>
</evidence>
<dbReference type="EC" id="2.4.1.-" evidence="12"/>
<dbReference type="InterPro" id="IPR001503">
    <property type="entry name" value="Glyco_trans_10"/>
</dbReference>
<accession>A0A921Z4M1</accession>
<evidence type="ECO:0000259" key="14">
    <source>
        <dbReference type="Pfam" id="PF17039"/>
    </source>
</evidence>
<keyword evidence="4 12" id="KW-0328">Glycosyltransferase</keyword>
<dbReference type="InterPro" id="IPR055270">
    <property type="entry name" value="Glyco_tran_10_C"/>
</dbReference>